<accession>A0ABS3JJ78</accession>
<protein>
    <recommendedName>
        <fullName evidence="4">DUF998 domain-containing protein</fullName>
    </recommendedName>
</protein>
<name>A0ABS3JJ78_9BACT</name>
<keyword evidence="1" id="KW-1133">Transmembrane helix</keyword>
<dbReference type="Proteomes" id="UP000664628">
    <property type="component" value="Unassembled WGS sequence"/>
</dbReference>
<comment type="caution">
    <text evidence="2">The sequence shown here is derived from an EMBL/GenBank/DDBJ whole genome shotgun (WGS) entry which is preliminary data.</text>
</comment>
<feature type="transmembrane region" description="Helical" evidence="1">
    <location>
        <begin position="74"/>
        <end position="93"/>
    </location>
</feature>
<gene>
    <name evidence="2" type="ORF">J2I46_10090</name>
</gene>
<evidence type="ECO:0000313" key="2">
    <source>
        <dbReference type="EMBL" id="MBO0948932.1"/>
    </source>
</evidence>
<proteinExistence type="predicted"/>
<feature type="transmembrane region" description="Helical" evidence="1">
    <location>
        <begin position="105"/>
        <end position="123"/>
    </location>
</feature>
<feature type="transmembrane region" description="Helical" evidence="1">
    <location>
        <begin position="157"/>
        <end position="176"/>
    </location>
</feature>
<reference evidence="2 3" key="1">
    <citation type="submission" date="2021-03" db="EMBL/GenBank/DDBJ databases">
        <title>Fibrella sp. HMF5405 genome sequencing and assembly.</title>
        <authorList>
            <person name="Kang H."/>
            <person name="Kim H."/>
            <person name="Bae S."/>
            <person name="Joh K."/>
        </authorList>
    </citation>
    <scope>NUCLEOTIDE SEQUENCE [LARGE SCALE GENOMIC DNA]</scope>
    <source>
        <strain evidence="2 3">HMF5405</strain>
    </source>
</reference>
<feature type="transmembrane region" description="Helical" evidence="1">
    <location>
        <begin position="12"/>
        <end position="33"/>
    </location>
</feature>
<dbReference type="EMBL" id="JAFMYW010000002">
    <property type="protein sequence ID" value="MBO0948932.1"/>
    <property type="molecule type" value="Genomic_DNA"/>
</dbReference>
<organism evidence="2 3">
    <name type="scientific">Fibrella forsythiae</name>
    <dbReference type="NCBI Taxonomy" id="2817061"/>
    <lineage>
        <taxon>Bacteria</taxon>
        <taxon>Pseudomonadati</taxon>
        <taxon>Bacteroidota</taxon>
        <taxon>Cytophagia</taxon>
        <taxon>Cytophagales</taxon>
        <taxon>Spirosomataceae</taxon>
        <taxon>Fibrella</taxon>
    </lineage>
</organism>
<sequence length="213" mass="24272">MPARNDTASAAGFILIPLVGIALFLLLFFWATYLYPGGWQADKQAVGFSWMHNYWCNLLNERAMNGEQNPARPVALAAMLILCGSLSVFWYYLPLLFLHTNQRADLLLQITGICSMFSAAFIVTAYHDIVIMIASLFGFFALAGTFVGLYRCRLVNLFWFGCSCLLLMAVNNYIYYTKDLLYYLPVIQKVTFVAVLFRIVWMIKAMYARQQAN</sequence>
<keyword evidence="1" id="KW-0812">Transmembrane</keyword>
<feature type="transmembrane region" description="Helical" evidence="1">
    <location>
        <begin position="182"/>
        <end position="201"/>
    </location>
</feature>
<evidence type="ECO:0000256" key="1">
    <source>
        <dbReference type="SAM" id="Phobius"/>
    </source>
</evidence>
<keyword evidence="3" id="KW-1185">Reference proteome</keyword>
<dbReference type="RefSeq" id="WP_207328875.1">
    <property type="nucleotide sequence ID" value="NZ_JAFMYW010000002.1"/>
</dbReference>
<keyword evidence="1" id="KW-0472">Membrane</keyword>
<feature type="transmembrane region" description="Helical" evidence="1">
    <location>
        <begin position="129"/>
        <end position="150"/>
    </location>
</feature>
<evidence type="ECO:0000313" key="3">
    <source>
        <dbReference type="Proteomes" id="UP000664628"/>
    </source>
</evidence>
<evidence type="ECO:0008006" key="4">
    <source>
        <dbReference type="Google" id="ProtNLM"/>
    </source>
</evidence>